<dbReference type="InterPro" id="IPR008030">
    <property type="entry name" value="NmrA-like"/>
</dbReference>
<dbReference type="Gene3D" id="3.40.50.720">
    <property type="entry name" value="NAD(P)-binding Rossmann-like Domain"/>
    <property type="match status" value="1"/>
</dbReference>
<dbReference type="SUPFAM" id="SSF51735">
    <property type="entry name" value="NAD(P)-binding Rossmann-fold domains"/>
    <property type="match status" value="1"/>
</dbReference>
<reference evidence="4 5" key="1">
    <citation type="submission" date="2019-06" db="EMBL/GenBank/DDBJ databases">
        <authorList>
            <person name="Broberg M."/>
        </authorList>
    </citation>
    <scope>NUCLEOTIDE SEQUENCE [LARGE SCALE GENOMIC DNA]</scope>
</reference>
<evidence type="ECO:0000256" key="2">
    <source>
        <dbReference type="ARBA" id="ARBA00023002"/>
    </source>
</evidence>
<dbReference type="InterPro" id="IPR051609">
    <property type="entry name" value="NmrA/Isoflavone_reductase-like"/>
</dbReference>
<dbReference type="PANTHER" id="PTHR47706:SF9">
    <property type="entry name" value="NMRA-LIKE DOMAIN-CONTAINING PROTEIN-RELATED"/>
    <property type="match status" value="1"/>
</dbReference>
<name>A0ABY6UCH0_BIOOC</name>
<dbReference type="PANTHER" id="PTHR47706">
    <property type="entry name" value="NMRA-LIKE FAMILY PROTEIN"/>
    <property type="match status" value="1"/>
</dbReference>
<keyword evidence="5" id="KW-1185">Reference proteome</keyword>
<evidence type="ECO:0000256" key="1">
    <source>
        <dbReference type="ARBA" id="ARBA00022857"/>
    </source>
</evidence>
<evidence type="ECO:0000313" key="4">
    <source>
        <dbReference type="EMBL" id="VUC28457.1"/>
    </source>
</evidence>
<keyword evidence="1" id="KW-0521">NADP</keyword>
<evidence type="ECO:0000259" key="3">
    <source>
        <dbReference type="Pfam" id="PF05368"/>
    </source>
</evidence>
<dbReference type="Proteomes" id="UP000766486">
    <property type="component" value="Unassembled WGS sequence"/>
</dbReference>
<sequence>MLLLIIGITGDLGQRLAREAMARGVQVRGLSRNPDKLKPEISENLESFVCSYAYNDISALDKAMAGVDAVICAYTTDSILYLDGNLAVLRATERAGVKIFFASSFTNDWTNIQRGDFPLYDPLISFVDQAELTSSVNPIYIINGTFAEWLFHEPTDGPIKRTYYGRADEFKASWTTMDDAAAYTIEILLHNPDVQEGRGGVFHIRSGEHTLREQAEIFQNITGKKLELINGGDLKNAEEALEAARKKDHRDLWGYLLEASSVVAAKGLWEFKKPVLNLDHVRKPTTLEEHLVQRYNVSKT</sequence>
<gene>
    <name evidence="4" type="ORF">CLO192961_LOCUS236006</name>
</gene>
<accession>A0ABY6UCH0</accession>
<feature type="domain" description="NmrA-like" evidence="3">
    <location>
        <begin position="3"/>
        <end position="228"/>
    </location>
</feature>
<protein>
    <recommendedName>
        <fullName evidence="3">NmrA-like domain-containing protein</fullName>
    </recommendedName>
</protein>
<dbReference type="EMBL" id="CABFNS010000785">
    <property type="protein sequence ID" value="VUC28457.1"/>
    <property type="molecule type" value="Genomic_DNA"/>
</dbReference>
<proteinExistence type="predicted"/>
<keyword evidence="2" id="KW-0560">Oxidoreductase</keyword>
<organism evidence="4 5">
    <name type="scientific">Bionectria ochroleuca</name>
    <name type="common">Gliocladium roseum</name>
    <dbReference type="NCBI Taxonomy" id="29856"/>
    <lineage>
        <taxon>Eukaryota</taxon>
        <taxon>Fungi</taxon>
        <taxon>Dikarya</taxon>
        <taxon>Ascomycota</taxon>
        <taxon>Pezizomycotina</taxon>
        <taxon>Sordariomycetes</taxon>
        <taxon>Hypocreomycetidae</taxon>
        <taxon>Hypocreales</taxon>
        <taxon>Bionectriaceae</taxon>
        <taxon>Clonostachys</taxon>
    </lineage>
</organism>
<dbReference type="InterPro" id="IPR036291">
    <property type="entry name" value="NAD(P)-bd_dom_sf"/>
</dbReference>
<dbReference type="Pfam" id="PF05368">
    <property type="entry name" value="NmrA"/>
    <property type="match status" value="1"/>
</dbReference>
<comment type="caution">
    <text evidence="4">The sequence shown here is derived from an EMBL/GenBank/DDBJ whole genome shotgun (WGS) entry which is preliminary data.</text>
</comment>
<evidence type="ECO:0000313" key="5">
    <source>
        <dbReference type="Proteomes" id="UP000766486"/>
    </source>
</evidence>